<dbReference type="InterPro" id="IPR000056">
    <property type="entry name" value="Ribul_P_3_epim-like"/>
</dbReference>
<reference evidence="11" key="1">
    <citation type="journal article" date="2015" name="Nature">
        <title>Complex archaea that bridge the gap between prokaryotes and eukaryotes.</title>
        <authorList>
            <person name="Spang A."/>
            <person name="Saw J.H."/>
            <person name="Jorgensen S.L."/>
            <person name="Zaremba-Niedzwiedzka K."/>
            <person name="Martijn J."/>
            <person name="Lind A.E."/>
            <person name="van Eijk R."/>
            <person name="Schleper C."/>
            <person name="Guy L."/>
            <person name="Ettema T.J."/>
        </authorList>
    </citation>
    <scope>NUCLEOTIDE SEQUENCE</scope>
</reference>
<dbReference type="GO" id="GO:0006091">
    <property type="term" value="P:generation of precursor metabolites and energy"/>
    <property type="evidence" value="ECO:0007669"/>
    <property type="project" value="UniProtKB-ARBA"/>
</dbReference>
<evidence type="ECO:0000256" key="3">
    <source>
        <dbReference type="ARBA" id="ARBA00001954"/>
    </source>
</evidence>
<accession>A0A0F9RZH3</accession>
<evidence type="ECO:0000256" key="7">
    <source>
        <dbReference type="ARBA" id="ARBA00023004"/>
    </source>
</evidence>
<dbReference type="GO" id="GO:0005975">
    <property type="term" value="P:carbohydrate metabolic process"/>
    <property type="evidence" value="ECO:0007669"/>
    <property type="project" value="InterPro"/>
</dbReference>
<dbReference type="EMBL" id="LAZR01002417">
    <property type="protein sequence ID" value="KKN30306.1"/>
    <property type="molecule type" value="Genomic_DNA"/>
</dbReference>
<dbReference type="NCBIfam" id="NF004076">
    <property type="entry name" value="PRK05581.1-4"/>
    <property type="match status" value="1"/>
</dbReference>
<dbReference type="CDD" id="cd00429">
    <property type="entry name" value="RPE"/>
    <property type="match status" value="1"/>
</dbReference>
<comment type="cofactor">
    <cofactor evidence="3">
        <name>Fe(2+)</name>
        <dbReference type="ChEBI" id="CHEBI:29033"/>
    </cofactor>
</comment>
<keyword evidence="5" id="KW-0479">Metal-binding</keyword>
<keyword evidence="10" id="KW-0119">Carbohydrate metabolism</keyword>
<name>A0A0F9RZH3_9ZZZZ</name>
<dbReference type="InterPro" id="IPR013785">
    <property type="entry name" value="Aldolase_TIM"/>
</dbReference>
<evidence type="ECO:0008006" key="12">
    <source>
        <dbReference type="Google" id="ProtNLM"/>
    </source>
</evidence>
<comment type="cofactor">
    <cofactor evidence="2">
        <name>Zn(2+)</name>
        <dbReference type="ChEBI" id="CHEBI:29105"/>
    </cofactor>
</comment>
<evidence type="ECO:0000256" key="6">
    <source>
        <dbReference type="ARBA" id="ARBA00022833"/>
    </source>
</evidence>
<dbReference type="InterPro" id="IPR011060">
    <property type="entry name" value="RibuloseP-bd_barrel"/>
</dbReference>
<comment type="cofactor">
    <cofactor evidence="1">
        <name>Mn(2+)</name>
        <dbReference type="ChEBI" id="CHEBI:29035"/>
    </cofactor>
</comment>
<gene>
    <name evidence="11" type="ORF">LCGC14_0835380</name>
</gene>
<dbReference type="AlphaFoldDB" id="A0A0F9RZH3"/>
<evidence type="ECO:0000256" key="5">
    <source>
        <dbReference type="ARBA" id="ARBA00022723"/>
    </source>
</evidence>
<comment type="caution">
    <text evidence="11">The sequence shown here is derived from an EMBL/GenBank/DDBJ whole genome shotgun (WGS) entry which is preliminary data.</text>
</comment>
<evidence type="ECO:0000256" key="8">
    <source>
        <dbReference type="ARBA" id="ARBA00023211"/>
    </source>
</evidence>
<evidence type="ECO:0000256" key="10">
    <source>
        <dbReference type="ARBA" id="ARBA00023277"/>
    </source>
</evidence>
<dbReference type="GO" id="GO:0016857">
    <property type="term" value="F:racemase and epimerase activity, acting on carbohydrates and derivatives"/>
    <property type="evidence" value="ECO:0007669"/>
    <property type="project" value="InterPro"/>
</dbReference>
<organism evidence="11">
    <name type="scientific">marine sediment metagenome</name>
    <dbReference type="NCBI Taxonomy" id="412755"/>
    <lineage>
        <taxon>unclassified sequences</taxon>
        <taxon>metagenomes</taxon>
        <taxon>ecological metagenomes</taxon>
    </lineage>
</organism>
<comment type="subunit">
    <text evidence="4">Homodimer.</text>
</comment>
<protein>
    <recommendedName>
        <fullName evidence="12">Ribulose-phosphate 3-epimerase</fullName>
    </recommendedName>
</protein>
<keyword evidence="8" id="KW-0464">Manganese</keyword>
<keyword evidence="7" id="KW-0408">Iron</keyword>
<dbReference type="FunFam" id="3.20.20.70:FF:000191">
    <property type="entry name" value="ribulose-phosphate 3-epimerase isoform X2"/>
    <property type="match status" value="1"/>
</dbReference>
<dbReference type="GO" id="GO:0006163">
    <property type="term" value="P:purine nucleotide metabolic process"/>
    <property type="evidence" value="ECO:0007669"/>
    <property type="project" value="UniProtKB-ARBA"/>
</dbReference>
<evidence type="ECO:0000256" key="2">
    <source>
        <dbReference type="ARBA" id="ARBA00001947"/>
    </source>
</evidence>
<proteinExistence type="predicted"/>
<evidence type="ECO:0000256" key="1">
    <source>
        <dbReference type="ARBA" id="ARBA00001936"/>
    </source>
</evidence>
<evidence type="ECO:0000313" key="11">
    <source>
        <dbReference type="EMBL" id="KKN30306.1"/>
    </source>
</evidence>
<dbReference type="GO" id="GO:0046496">
    <property type="term" value="P:nicotinamide nucleotide metabolic process"/>
    <property type="evidence" value="ECO:0007669"/>
    <property type="project" value="UniProtKB-ARBA"/>
</dbReference>
<dbReference type="Gene3D" id="3.20.20.70">
    <property type="entry name" value="Aldolase class I"/>
    <property type="match status" value="1"/>
</dbReference>
<keyword evidence="6" id="KW-0862">Zinc</keyword>
<dbReference type="GO" id="GO:0046872">
    <property type="term" value="F:metal ion binding"/>
    <property type="evidence" value="ECO:0007669"/>
    <property type="project" value="UniProtKB-KW"/>
</dbReference>
<dbReference type="Pfam" id="PF00834">
    <property type="entry name" value="Ribul_P_3_epim"/>
    <property type="match status" value="1"/>
</dbReference>
<sequence length="211" mass="24319">MKKIIIPAVIAKTQKELDDIFFRIKDSARLLQLDIMDGKFVPNNSLDFDFRLPEKKYLYEVHLMIDDPESWVDENWERVDAVIAHFESVKNPERIIESVKAKGKKIAFALNPETDADLILNYLDSIDQVLIMTVNPGFYGSKFLPEMSDKIRRLRKLRPDLDIEVDGGIKPDTIEEVCEAGANMFVSGSYIINSDDVKERIRILEQKIKTD</sequence>
<dbReference type="PANTHER" id="PTHR11749">
    <property type="entry name" value="RIBULOSE-5-PHOSPHATE-3-EPIMERASE"/>
    <property type="match status" value="1"/>
</dbReference>
<keyword evidence="9" id="KW-0413">Isomerase</keyword>
<dbReference type="GO" id="GO:1901135">
    <property type="term" value="P:carbohydrate derivative metabolic process"/>
    <property type="evidence" value="ECO:0007669"/>
    <property type="project" value="UniProtKB-ARBA"/>
</dbReference>
<evidence type="ECO:0000256" key="9">
    <source>
        <dbReference type="ARBA" id="ARBA00023235"/>
    </source>
</evidence>
<evidence type="ECO:0000256" key="4">
    <source>
        <dbReference type="ARBA" id="ARBA00011738"/>
    </source>
</evidence>
<dbReference type="SUPFAM" id="SSF51366">
    <property type="entry name" value="Ribulose-phoshate binding barrel"/>
    <property type="match status" value="1"/>
</dbReference>